<dbReference type="AlphaFoldDB" id="A0A0G9MTG1"/>
<evidence type="ECO:0000259" key="2">
    <source>
        <dbReference type="SMART" id="SM01269"/>
    </source>
</evidence>
<keyword evidence="1" id="KW-0472">Membrane</keyword>
<evidence type="ECO:0000313" key="4">
    <source>
        <dbReference type="Proteomes" id="UP000053464"/>
    </source>
</evidence>
<sequence length="320" mass="35773">MPMAYLLAEGHEPHAERRRAILRAHPEIRDLLGPEPRTFWCIALVWLAQMAAAALAAQLPVWAMVLAAYCVGAVVALALWTLLHECTHDLVFGTVRANRMLGLVASLPLVLPVAESFRKYHLLHHRHPGDPVLDGDVASAWECRLVGNSAWRKALWLMAGPLMQSLRPGRMTGVPLADRAMVTNLLAQLVFDLAVVALLGWQALAYLFLANCFALGLHPLGGRWIQEHYALAPGQETFSYYGPMNRAVFNAGYHVEHHDMPRIPWNRLPRLRVTASEFYDGLYAHRSWSALLLRFITDPAITLESRMVRPANAPNEVRPA</sequence>
<comment type="caution">
    <text evidence="3">The sequence shown here is derived from an EMBL/GenBank/DDBJ whole genome shotgun (WGS) entry which is preliminary data.</text>
</comment>
<dbReference type="OrthoDB" id="784276at2"/>
<dbReference type="Pfam" id="PF00487">
    <property type="entry name" value="FA_desaturase"/>
    <property type="match status" value="1"/>
</dbReference>
<dbReference type="Proteomes" id="UP000053464">
    <property type="component" value="Unassembled WGS sequence"/>
</dbReference>
<feature type="domain" description="Sphingolipid delta4-desaturase N-terminal" evidence="2">
    <location>
        <begin position="1"/>
        <end position="38"/>
    </location>
</feature>
<gene>
    <name evidence="3" type="ORF">AAW00_12065</name>
</gene>
<dbReference type="PANTHER" id="PTHR12879">
    <property type="entry name" value="SPHINGOLIPID DELTA 4 DESATURASE/C-4 HYDROXYLASE PROTEIN DES2"/>
    <property type="match status" value="1"/>
</dbReference>
<reference evidence="3 4" key="1">
    <citation type="submission" date="2015-04" db="EMBL/GenBank/DDBJ databases">
        <title>The draft genome sequence of Erythrobacter luteus KA37.</title>
        <authorList>
            <person name="Zhuang L."/>
            <person name="Liu Y."/>
            <person name="Shao Z."/>
        </authorList>
    </citation>
    <scope>NUCLEOTIDE SEQUENCE [LARGE SCALE GENOMIC DNA]</scope>
    <source>
        <strain evidence="3 4">KA37</strain>
    </source>
</reference>
<dbReference type="STRING" id="1581420.AAW00_12065"/>
<organism evidence="3 4">
    <name type="scientific">Aurantiacibacter luteus</name>
    <dbReference type="NCBI Taxonomy" id="1581420"/>
    <lineage>
        <taxon>Bacteria</taxon>
        <taxon>Pseudomonadati</taxon>
        <taxon>Pseudomonadota</taxon>
        <taxon>Alphaproteobacteria</taxon>
        <taxon>Sphingomonadales</taxon>
        <taxon>Erythrobacteraceae</taxon>
        <taxon>Aurantiacibacter</taxon>
    </lineage>
</organism>
<dbReference type="GO" id="GO:0042284">
    <property type="term" value="F:sphingolipid delta-4 desaturase activity"/>
    <property type="evidence" value="ECO:0007669"/>
    <property type="project" value="TreeGrafter"/>
</dbReference>
<dbReference type="PATRIC" id="fig|1581420.6.peg.2466"/>
<dbReference type="SMART" id="SM01269">
    <property type="entry name" value="Lipid_DES"/>
    <property type="match status" value="1"/>
</dbReference>
<accession>A0A0G9MTG1</accession>
<keyword evidence="1" id="KW-1133">Transmembrane helix</keyword>
<dbReference type="GO" id="GO:0016020">
    <property type="term" value="C:membrane"/>
    <property type="evidence" value="ECO:0007669"/>
    <property type="project" value="GOC"/>
</dbReference>
<keyword evidence="4" id="KW-1185">Reference proteome</keyword>
<evidence type="ECO:0000313" key="3">
    <source>
        <dbReference type="EMBL" id="KLE33809.1"/>
    </source>
</evidence>
<dbReference type="EMBL" id="LBHB01000003">
    <property type="protein sequence ID" value="KLE33809.1"/>
    <property type="molecule type" value="Genomic_DNA"/>
</dbReference>
<evidence type="ECO:0000256" key="1">
    <source>
        <dbReference type="SAM" id="Phobius"/>
    </source>
</evidence>
<name>A0A0G9MTG1_9SPHN</name>
<feature type="transmembrane region" description="Helical" evidence="1">
    <location>
        <begin position="61"/>
        <end position="80"/>
    </location>
</feature>
<dbReference type="InterPro" id="IPR013866">
    <property type="entry name" value="Sphingolipid_d4-desaturase_N"/>
</dbReference>
<feature type="transmembrane region" description="Helical" evidence="1">
    <location>
        <begin position="189"/>
        <end position="209"/>
    </location>
</feature>
<dbReference type="GO" id="GO:0046513">
    <property type="term" value="P:ceramide biosynthetic process"/>
    <property type="evidence" value="ECO:0007669"/>
    <property type="project" value="TreeGrafter"/>
</dbReference>
<dbReference type="Pfam" id="PF08557">
    <property type="entry name" value="Lipid_DES"/>
    <property type="match status" value="1"/>
</dbReference>
<proteinExistence type="predicted"/>
<keyword evidence="1" id="KW-0812">Transmembrane</keyword>
<protein>
    <recommendedName>
        <fullName evidence="2">Sphingolipid delta4-desaturase N-terminal domain-containing protein</fullName>
    </recommendedName>
</protein>
<dbReference type="PANTHER" id="PTHR12879:SF8">
    <property type="entry name" value="SPHINGOLIPID DELTA(4)-DESATURASE DES1"/>
    <property type="match status" value="1"/>
</dbReference>
<dbReference type="InterPro" id="IPR005804">
    <property type="entry name" value="FA_desaturase_dom"/>
</dbReference>
<feature type="transmembrane region" description="Helical" evidence="1">
    <location>
        <begin position="37"/>
        <end position="56"/>
    </location>
</feature>